<organism evidence="1 2">
    <name type="scientific">Corynebacterium variabile (strain DSM 44702 / CIP 107183 / JCM 12073 / NCIMB 30131)</name>
    <name type="common">Corynebacterium mooreparkense</name>
    <dbReference type="NCBI Taxonomy" id="858619"/>
    <lineage>
        <taxon>Bacteria</taxon>
        <taxon>Bacillati</taxon>
        <taxon>Actinomycetota</taxon>
        <taxon>Actinomycetes</taxon>
        <taxon>Mycobacteriales</taxon>
        <taxon>Corynebacteriaceae</taxon>
        <taxon>Corynebacterium</taxon>
    </lineage>
</organism>
<dbReference type="RefSeq" id="WP_014009395.1">
    <property type="nucleotide sequence ID" value="NC_015859.1"/>
</dbReference>
<dbReference type="Proteomes" id="UP000006659">
    <property type="component" value="Chromosome"/>
</dbReference>
<dbReference type="STRING" id="858619.CVAR_0855"/>
<reference evidence="1 2" key="1">
    <citation type="journal article" date="2011" name="BMC Genomics">
        <title>Complete genome sequence of Corynebacterium variabile DSM 44702 isolated from the surface of smear-ripened cheeses and insights into cheese ripening and flavor generation.</title>
        <authorList>
            <person name="Schroeder J."/>
            <person name="Maus I."/>
            <person name="Trost E."/>
            <person name="Tauch A."/>
        </authorList>
    </citation>
    <scope>NUCLEOTIDE SEQUENCE [LARGE SCALE GENOMIC DNA]</scope>
    <source>
        <strain evidence="2">DSM 44702 / JCM 12073 / NCIMB 30131</strain>
    </source>
</reference>
<evidence type="ECO:0000313" key="2">
    <source>
        <dbReference type="Proteomes" id="UP000006659"/>
    </source>
</evidence>
<protein>
    <submittedName>
        <fullName evidence="1">Uncharacterized protein</fullName>
    </submittedName>
</protein>
<name>G0HB82_CORVD</name>
<evidence type="ECO:0000313" key="1">
    <source>
        <dbReference type="EMBL" id="AEK36207.1"/>
    </source>
</evidence>
<accession>G0HB82</accession>
<sequence>MSNKFEDRLAHAIDEAIRGQLDGPARDSGTISTGRLAAVLVGTGIVADPVQHQQDLVAIMDKQVRDSEGWRDEFVTVENPADERDDFIAAITDPSPEWEEDCPTWHRRVTEWREVHRA</sequence>
<dbReference type="HOGENOM" id="CLU_2069160_0_0_11"/>
<dbReference type="KEGG" id="cva:CVAR_0855"/>
<proteinExistence type="predicted"/>
<gene>
    <name evidence="1" type="ordered locus">CVAR_0855</name>
</gene>
<dbReference type="EMBL" id="CP002917">
    <property type="protein sequence ID" value="AEK36207.1"/>
    <property type="molecule type" value="Genomic_DNA"/>
</dbReference>
<dbReference type="AlphaFoldDB" id="G0HB82"/>